<dbReference type="InterPro" id="IPR001375">
    <property type="entry name" value="Peptidase_S9_cat"/>
</dbReference>
<protein>
    <submittedName>
        <fullName evidence="2">Alpha/beta fold hydrolase</fullName>
    </submittedName>
</protein>
<gene>
    <name evidence="2" type="ORF">J9317_03035</name>
</gene>
<dbReference type="Gene3D" id="3.40.50.1820">
    <property type="entry name" value="alpha/beta hydrolase"/>
    <property type="match status" value="1"/>
</dbReference>
<reference evidence="2 3" key="1">
    <citation type="submission" date="2021-04" db="EMBL/GenBank/DDBJ databases">
        <title>Metabacillus sp. strain KIGAM252 whole genome sequence.</title>
        <authorList>
            <person name="Seo M.-J."/>
            <person name="Cho E.-S."/>
            <person name="Hwang C.Y."/>
            <person name="Yoon D.J."/>
        </authorList>
    </citation>
    <scope>NUCLEOTIDE SEQUENCE [LARGE SCALE GENOMIC DNA]</scope>
    <source>
        <strain evidence="2 3">KIGAM252</strain>
    </source>
</reference>
<dbReference type="RefSeq" id="WP_211556419.1">
    <property type="nucleotide sequence ID" value="NZ_JAGVRK010000001.1"/>
</dbReference>
<dbReference type="SUPFAM" id="SSF53474">
    <property type="entry name" value="alpha/beta-Hydrolases"/>
    <property type="match status" value="1"/>
</dbReference>
<accession>A0ABS5LAK0</accession>
<keyword evidence="3" id="KW-1185">Reference proteome</keyword>
<dbReference type="EMBL" id="JAGVRK010000001">
    <property type="protein sequence ID" value="MBS2967749.1"/>
    <property type="molecule type" value="Genomic_DNA"/>
</dbReference>
<evidence type="ECO:0000259" key="1">
    <source>
        <dbReference type="Pfam" id="PF00326"/>
    </source>
</evidence>
<dbReference type="Proteomes" id="UP000682403">
    <property type="component" value="Unassembled WGS sequence"/>
</dbReference>
<name>A0ABS5LAK0_9BACI</name>
<dbReference type="InterPro" id="IPR029058">
    <property type="entry name" value="AB_hydrolase_fold"/>
</dbReference>
<evidence type="ECO:0000313" key="3">
    <source>
        <dbReference type="Proteomes" id="UP000682403"/>
    </source>
</evidence>
<organism evidence="2 3">
    <name type="scientific">Metabacillus flavus</name>
    <dbReference type="NCBI Taxonomy" id="2823519"/>
    <lineage>
        <taxon>Bacteria</taxon>
        <taxon>Bacillati</taxon>
        <taxon>Bacillota</taxon>
        <taxon>Bacilli</taxon>
        <taxon>Bacillales</taxon>
        <taxon>Bacillaceae</taxon>
        <taxon>Metabacillus</taxon>
    </lineage>
</organism>
<comment type="caution">
    <text evidence="2">The sequence shown here is derived from an EMBL/GenBank/DDBJ whole genome shotgun (WGS) entry which is preliminary data.</text>
</comment>
<dbReference type="Pfam" id="PF00326">
    <property type="entry name" value="Peptidase_S9"/>
    <property type="match status" value="1"/>
</dbReference>
<sequence length="312" mass="36145">MVWIAVSSAFFVLCLAAVSIPFYFSNLIIFPRKVEYHETFAMGVKSGEINAVHFEQIVKEELFIDSKHGYQIHGMFFPVENSKKAVIIAHGITWSLFGSFKYVEMFHKRGYHVLLCDHRYHGLSGGNHTSFGFFEKDDLCAWVDYLYEKIGSHAFIGLLGESLGAASSLQYIKEDSRVGFCIADCPFSDLTALMRLRLALDFKIRFSPLILLTSFVTKIRYGWGFREISPIRELEQVETPILFIHGKEDRFIPLQMSLDLFRKKKRGKKHLYLVPKAGHAQAFLTDRKKYEERVFHFLKEIEIMHLKRDPAQ</sequence>
<dbReference type="GO" id="GO:0016787">
    <property type="term" value="F:hydrolase activity"/>
    <property type="evidence" value="ECO:0007669"/>
    <property type="project" value="UniProtKB-KW"/>
</dbReference>
<dbReference type="PANTHER" id="PTHR43358">
    <property type="entry name" value="ALPHA/BETA-HYDROLASE"/>
    <property type="match status" value="1"/>
</dbReference>
<dbReference type="PANTHER" id="PTHR43358:SF5">
    <property type="entry name" value="EXPORTED PROTEIN"/>
    <property type="match status" value="1"/>
</dbReference>
<feature type="domain" description="Peptidase S9 prolyl oligopeptidase catalytic" evidence="1">
    <location>
        <begin position="134"/>
        <end position="300"/>
    </location>
</feature>
<proteinExistence type="predicted"/>
<dbReference type="InterPro" id="IPR052920">
    <property type="entry name" value="DNA-binding_regulatory"/>
</dbReference>
<keyword evidence="2" id="KW-0378">Hydrolase</keyword>
<evidence type="ECO:0000313" key="2">
    <source>
        <dbReference type="EMBL" id="MBS2967749.1"/>
    </source>
</evidence>